<keyword evidence="11 14" id="KW-1133">Transmembrane helix</keyword>
<comment type="pathway">
    <text evidence="3">Protein modification; protein glycosylation.</text>
</comment>
<reference evidence="16 17" key="1">
    <citation type="journal article" date="2017" name="Nat. Ecol. Evol.">
        <title>Scallop genome provides insights into evolution of bilaterian karyotype and development.</title>
        <authorList>
            <person name="Wang S."/>
            <person name="Zhang J."/>
            <person name="Jiao W."/>
            <person name="Li J."/>
            <person name="Xun X."/>
            <person name="Sun Y."/>
            <person name="Guo X."/>
            <person name="Huan P."/>
            <person name="Dong B."/>
            <person name="Zhang L."/>
            <person name="Hu X."/>
            <person name="Sun X."/>
            <person name="Wang J."/>
            <person name="Zhao C."/>
            <person name="Wang Y."/>
            <person name="Wang D."/>
            <person name="Huang X."/>
            <person name="Wang R."/>
            <person name="Lv J."/>
            <person name="Li Y."/>
            <person name="Zhang Z."/>
            <person name="Liu B."/>
            <person name="Lu W."/>
            <person name="Hui Y."/>
            <person name="Liang J."/>
            <person name="Zhou Z."/>
            <person name="Hou R."/>
            <person name="Li X."/>
            <person name="Liu Y."/>
            <person name="Li H."/>
            <person name="Ning X."/>
            <person name="Lin Y."/>
            <person name="Zhao L."/>
            <person name="Xing Q."/>
            <person name="Dou J."/>
            <person name="Li Y."/>
            <person name="Mao J."/>
            <person name="Guo H."/>
            <person name="Dou H."/>
            <person name="Li T."/>
            <person name="Mu C."/>
            <person name="Jiang W."/>
            <person name="Fu Q."/>
            <person name="Fu X."/>
            <person name="Miao Y."/>
            <person name="Liu J."/>
            <person name="Yu Q."/>
            <person name="Li R."/>
            <person name="Liao H."/>
            <person name="Li X."/>
            <person name="Kong Y."/>
            <person name="Jiang Z."/>
            <person name="Chourrout D."/>
            <person name="Li R."/>
            <person name="Bao Z."/>
        </authorList>
    </citation>
    <scope>NUCLEOTIDE SEQUENCE [LARGE SCALE GENOMIC DNA]</scope>
    <source>
        <strain evidence="16 17">PY_sf001</strain>
    </source>
</reference>
<name>A0A210Q216_MIZYE</name>
<dbReference type="Pfam" id="PF13424">
    <property type="entry name" value="TPR_12"/>
    <property type="match status" value="1"/>
</dbReference>
<evidence type="ECO:0000256" key="1">
    <source>
        <dbReference type="ARBA" id="ARBA00004141"/>
    </source>
</evidence>
<feature type="transmembrane region" description="Helical" evidence="14">
    <location>
        <begin position="302"/>
        <end position="324"/>
    </location>
</feature>
<dbReference type="InterPro" id="IPR052943">
    <property type="entry name" value="TMTC_O-mannosyl-trnsfr"/>
</dbReference>
<evidence type="ECO:0000256" key="14">
    <source>
        <dbReference type="SAM" id="Phobius"/>
    </source>
</evidence>
<keyword evidence="9 13" id="KW-0802">TPR repeat</keyword>
<feature type="repeat" description="TPR" evidence="13">
    <location>
        <begin position="819"/>
        <end position="852"/>
    </location>
</feature>
<keyword evidence="7 14" id="KW-0812">Transmembrane</keyword>
<dbReference type="PANTHER" id="PTHR44809">
    <property type="match status" value="1"/>
</dbReference>
<comment type="caution">
    <text evidence="16">The sequence shown here is derived from an EMBL/GenBank/DDBJ whole genome shotgun (WGS) entry which is preliminary data.</text>
</comment>
<feature type="repeat" description="TPR" evidence="13">
    <location>
        <begin position="542"/>
        <end position="575"/>
    </location>
</feature>
<dbReference type="EC" id="2.4.1.109" evidence="5"/>
<dbReference type="PANTHER" id="PTHR44809:SF1">
    <property type="entry name" value="PROTEIN O-MANNOSYL-TRANSFERASE TMTC1"/>
    <property type="match status" value="1"/>
</dbReference>
<evidence type="ECO:0000256" key="2">
    <source>
        <dbReference type="ARBA" id="ARBA00004240"/>
    </source>
</evidence>
<proteinExistence type="inferred from homology"/>
<feature type="transmembrane region" description="Helical" evidence="14">
    <location>
        <begin position="227"/>
        <end position="248"/>
    </location>
</feature>
<feature type="transmembrane region" description="Helical" evidence="14">
    <location>
        <begin position="376"/>
        <end position="396"/>
    </location>
</feature>
<keyword evidence="10" id="KW-0256">Endoplasmic reticulum</keyword>
<dbReference type="PROSITE" id="PS50005">
    <property type="entry name" value="TPR"/>
    <property type="match status" value="4"/>
</dbReference>
<protein>
    <recommendedName>
        <fullName evidence="5">dolichyl-phosphate-mannose--protein mannosyltransferase</fullName>
        <ecNumber evidence="5">2.4.1.109</ecNumber>
    </recommendedName>
</protein>
<evidence type="ECO:0000256" key="9">
    <source>
        <dbReference type="ARBA" id="ARBA00022803"/>
    </source>
</evidence>
<keyword evidence="17" id="KW-1185">Reference proteome</keyword>
<dbReference type="AlphaFoldDB" id="A0A210Q216"/>
<evidence type="ECO:0000256" key="6">
    <source>
        <dbReference type="ARBA" id="ARBA00022679"/>
    </source>
</evidence>
<dbReference type="Pfam" id="PF13181">
    <property type="entry name" value="TPR_8"/>
    <property type="match status" value="2"/>
</dbReference>
<feature type="transmembrane region" description="Helical" evidence="14">
    <location>
        <begin position="344"/>
        <end position="364"/>
    </location>
</feature>
<evidence type="ECO:0000256" key="12">
    <source>
        <dbReference type="ARBA" id="ARBA00023136"/>
    </source>
</evidence>
<evidence type="ECO:0000313" key="17">
    <source>
        <dbReference type="Proteomes" id="UP000242188"/>
    </source>
</evidence>
<feature type="transmembrane region" description="Helical" evidence="14">
    <location>
        <begin position="408"/>
        <end position="427"/>
    </location>
</feature>
<dbReference type="GO" id="GO:0004169">
    <property type="term" value="F:dolichyl-phosphate-mannose-protein mannosyltransferase activity"/>
    <property type="evidence" value="ECO:0007669"/>
    <property type="project" value="UniProtKB-EC"/>
</dbReference>
<feature type="domain" description="DUF1736" evidence="15">
    <location>
        <begin position="284"/>
        <end position="356"/>
    </location>
</feature>
<feature type="transmembrane region" description="Helical" evidence="14">
    <location>
        <begin position="119"/>
        <end position="139"/>
    </location>
</feature>
<evidence type="ECO:0000256" key="13">
    <source>
        <dbReference type="PROSITE-ProRule" id="PRU00339"/>
    </source>
</evidence>
<feature type="transmembrane region" description="Helical" evidence="14">
    <location>
        <begin position="27"/>
        <end position="45"/>
    </location>
</feature>
<dbReference type="UniPathway" id="UPA00378"/>
<dbReference type="Gene3D" id="1.25.40.10">
    <property type="entry name" value="Tetratricopeptide repeat domain"/>
    <property type="match status" value="5"/>
</dbReference>
<dbReference type="GO" id="GO:0005783">
    <property type="term" value="C:endoplasmic reticulum"/>
    <property type="evidence" value="ECO:0007669"/>
    <property type="project" value="UniProtKB-SubCell"/>
</dbReference>
<evidence type="ECO:0000256" key="5">
    <source>
        <dbReference type="ARBA" id="ARBA00012839"/>
    </source>
</evidence>
<accession>A0A210Q216</accession>
<sequence>MELNNNIIKPAKQCKNNWKVRFKHSNIPAVIGIPVAAAVVCYINSLEGDFLHDDMFAIKSNRDARGESSLSEVFYNDFWGKAMTDKTSHKSYRPITVLTFRWNYYLSNGNPYSFHVTNVLLHAIMTGLLVYTCLDIFLLQPRVCLMTGIQFAVHPIHTEAVAGLVGRADVLAGIFFFISFILYIKSLDVRWQKSCLLFPEVQSSVLLCGSLVSGGVAMLCKEQGITVLGMIALYDILVCSRSGVLRILEGRKLCDGCVPLVKRTGLLCSVGVGLLLFRVWVMDGQMPLFQHQDNPASFSPHLLTRCLTYSYLWMYNGLLLLFPSTLYYDWQVGSIPLVESIFDLRNLTTITFFALFALLTWHWWKNFDTRATCKSDAHLVSLLLLVLPFLPASNLLFRVGFVLAERVLYIPSTGYCILISQGIHLLLERFPTKRFHILTSCTLLLLVLVGKTWNQNYTWISRESLFRSGVKILPHNAKVHYNYANYLKDRGSLAAATDHYQVALDLYHDNPSAHNNLGTLLSNKTQAEYHYKQALALCEDHKGAHVNLGSLLFNRGEKKLGISLLQRALEIDPSYEEAFIALAGMMVETKNWTEADRLFLSAMAYNPASAQAYHNYGTFLHRRGEEKKALEFYQRALEVDPGHTISIVDTARCLKNQGKLSQAEHSLKHALKMKKEDSTLDLLGVVYFEMGRSSEAIHLYEDVLKDSPNNTDLLFHYSQVLAKNLKFEKSEAALHQAIRLSPNSIEILTQMSKILGQQARHKEALPYLDHAITVAQRTNDRLALVDLFLQHGDHNKDIQQYSQAVNSFSEALRLGGDNPSVHLNLGALHHILGHHKEAKHHYLRVLSMDPSHTIAKDNLQKLERLQSQERSRL</sequence>
<keyword evidence="8" id="KW-0677">Repeat</keyword>
<dbReference type="OrthoDB" id="19588at2759"/>
<evidence type="ECO:0000256" key="3">
    <source>
        <dbReference type="ARBA" id="ARBA00004922"/>
    </source>
</evidence>
<evidence type="ECO:0000313" key="16">
    <source>
        <dbReference type="EMBL" id="OWF42771.1"/>
    </source>
</evidence>
<dbReference type="Pfam" id="PF14559">
    <property type="entry name" value="TPR_19"/>
    <property type="match status" value="1"/>
</dbReference>
<dbReference type="STRING" id="6573.A0A210Q216"/>
<comment type="similarity">
    <text evidence="4">Belongs to the TMTC family.</text>
</comment>
<evidence type="ECO:0000256" key="10">
    <source>
        <dbReference type="ARBA" id="ARBA00022824"/>
    </source>
</evidence>
<dbReference type="InterPro" id="IPR011990">
    <property type="entry name" value="TPR-like_helical_dom_sf"/>
</dbReference>
<keyword evidence="6" id="KW-0808">Transferase</keyword>
<dbReference type="InterPro" id="IPR013618">
    <property type="entry name" value="TMTC_DUF1736"/>
</dbReference>
<dbReference type="InterPro" id="IPR019734">
    <property type="entry name" value="TPR_rpt"/>
</dbReference>
<dbReference type="GO" id="GO:0016020">
    <property type="term" value="C:membrane"/>
    <property type="evidence" value="ECO:0007669"/>
    <property type="project" value="UniProtKB-SubCell"/>
</dbReference>
<gene>
    <name evidence="16" type="ORF">KP79_PYT07199</name>
</gene>
<dbReference type="Pfam" id="PF08409">
    <property type="entry name" value="TMTC_DUF1736"/>
    <property type="match status" value="1"/>
</dbReference>
<evidence type="ECO:0000259" key="15">
    <source>
        <dbReference type="Pfam" id="PF08409"/>
    </source>
</evidence>
<dbReference type="SUPFAM" id="SSF48452">
    <property type="entry name" value="TPR-like"/>
    <property type="match status" value="2"/>
</dbReference>
<feature type="transmembrane region" description="Helical" evidence="14">
    <location>
        <begin position="260"/>
        <end position="281"/>
    </location>
</feature>
<feature type="transmembrane region" description="Helical" evidence="14">
    <location>
        <begin position="160"/>
        <end position="184"/>
    </location>
</feature>
<feature type="repeat" description="TPR" evidence="13">
    <location>
        <begin position="677"/>
        <end position="710"/>
    </location>
</feature>
<comment type="subcellular location">
    <subcellularLocation>
        <location evidence="2">Endoplasmic reticulum</location>
    </subcellularLocation>
    <subcellularLocation>
        <location evidence="1">Membrane</location>
        <topology evidence="1">Multi-pass membrane protein</topology>
    </subcellularLocation>
</comment>
<evidence type="ECO:0000256" key="4">
    <source>
        <dbReference type="ARBA" id="ARBA00007882"/>
    </source>
</evidence>
<evidence type="ECO:0000256" key="11">
    <source>
        <dbReference type="ARBA" id="ARBA00022989"/>
    </source>
</evidence>
<dbReference type="PROSITE" id="PS50293">
    <property type="entry name" value="TPR_REGION"/>
    <property type="match status" value="1"/>
</dbReference>
<dbReference type="SMART" id="SM00028">
    <property type="entry name" value="TPR"/>
    <property type="match status" value="10"/>
</dbReference>
<dbReference type="EMBL" id="NEDP02005224">
    <property type="protein sequence ID" value="OWF42771.1"/>
    <property type="molecule type" value="Genomic_DNA"/>
</dbReference>
<evidence type="ECO:0000256" key="7">
    <source>
        <dbReference type="ARBA" id="ARBA00022692"/>
    </source>
</evidence>
<organism evidence="16 17">
    <name type="scientific">Mizuhopecten yessoensis</name>
    <name type="common">Japanese scallop</name>
    <name type="synonym">Patinopecten yessoensis</name>
    <dbReference type="NCBI Taxonomy" id="6573"/>
    <lineage>
        <taxon>Eukaryota</taxon>
        <taxon>Metazoa</taxon>
        <taxon>Spiralia</taxon>
        <taxon>Lophotrochozoa</taxon>
        <taxon>Mollusca</taxon>
        <taxon>Bivalvia</taxon>
        <taxon>Autobranchia</taxon>
        <taxon>Pteriomorphia</taxon>
        <taxon>Pectinida</taxon>
        <taxon>Pectinoidea</taxon>
        <taxon>Pectinidae</taxon>
        <taxon>Mizuhopecten</taxon>
    </lineage>
</organism>
<dbReference type="Proteomes" id="UP000242188">
    <property type="component" value="Unassembled WGS sequence"/>
</dbReference>
<feature type="repeat" description="TPR" evidence="13">
    <location>
        <begin position="610"/>
        <end position="643"/>
    </location>
</feature>
<evidence type="ECO:0000256" key="8">
    <source>
        <dbReference type="ARBA" id="ARBA00022737"/>
    </source>
</evidence>
<keyword evidence="12 14" id="KW-0472">Membrane</keyword>